<dbReference type="AlphaFoldDB" id="A0A1H8VY86"/>
<comment type="similarity">
    <text evidence="2">Belongs to the HAD-like hydrolase superfamily. CbbY/CbbZ/Gph/YieH family.</text>
</comment>
<evidence type="ECO:0000313" key="7">
    <source>
        <dbReference type="Proteomes" id="UP000198847"/>
    </source>
</evidence>
<dbReference type="GO" id="GO:0046872">
    <property type="term" value="F:metal ion binding"/>
    <property type="evidence" value="ECO:0007669"/>
    <property type="project" value="UniProtKB-KW"/>
</dbReference>
<dbReference type="InterPro" id="IPR051600">
    <property type="entry name" value="Beta-PGM-like"/>
</dbReference>
<dbReference type="GO" id="GO:0003824">
    <property type="term" value="F:catalytic activity"/>
    <property type="evidence" value="ECO:0007669"/>
    <property type="project" value="UniProtKB-ARBA"/>
</dbReference>
<accession>A0A1H8VY86</accession>
<evidence type="ECO:0000256" key="5">
    <source>
        <dbReference type="ARBA" id="ARBA00023277"/>
    </source>
</evidence>
<dbReference type="Gene3D" id="1.10.150.240">
    <property type="entry name" value="Putative phosphatase, domain 2"/>
    <property type="match status" value="1"/>
</dbReference>
<evidence type="ECO:0000313" key="6">
    <source>
        <dbReference type="EMBL" id="SEP20207.1"/>
    </source>
</evidence>
<dbReference type="Pfam" id="PF13419">
    <property type="entry name" value="HAD_2"/>
    <property type="match status" value="1"/>
</dbReference>
<dbReference type="Proteomes" id="UP000198847">
    <property type="component" value="Unassembled WGS sequence"/>
</dbReference>
<dbReference type="InterPro" id="IPR036412">
    <property type="entry name" value="HAD-like_sf"/>
</dbReference>
<reference evidence="6 7" key="1">
    <citation type="submission" date="2016-10" db="EMBL/GenBank/DDBJ databases">
        <authorList>
            <person name="de Groot N.N."/>
        </authorList>
    </citation>
    <scope>NUCLEOTIDE SEQUENCE [LARGE SCALE GENOMIC DNA]</scope>
    <source>
        <strain evidence="6 7">DSM 13305</strain>
    </source>
</reference>
<dbReference type="RefSeq" id="WP_177173569.1">
    <property type="nucleotide sequence ID" value="NZ_FODY01000013.1"/>
</dbReference>
<dbReference type="PANTHER" id="PTHR46193">
    <property type="entry name" value="6-PHOSPHOGLUCONATE PHOSPHATASE"/>
    <property type="match status" value="1"/>
</dbReference>
<organism evidence="6 7">
    <name type="scientific">Propionispora vibrioides</name>
    <dbReference type="NCBI Taxonomy" id="112903"/>
    <lineage>
        <taxon>Bacteria</taxon>
        <taxon>Bacillati</taxon>
        <taxon>Bacillota</taxon>
        <taxon>Negativicutes</taxon>
        <taxon>Selenomonadales</taxon>
        <taxon>Sporomusaceae</taxon>
        <taxon>Propionispora</taxon>
    </lineage>
</organism>
<dbReference type="InterPro" id="IPR041492">
    <property type="entry name" value="HAD_2"/>
</dbReference>
<dbReference type="InterPro" id="IPR006439">
    <property type="entry name" value="HAD-SF_hydro_IA"/>
</dbReference>
<sequence>MELQAKKLFIFDMDGLMFNTEWIYYQAWKRLLAVDSYQLNFEFYKTLIGSPDHTLQDKYFAEFGPDFPFSYYLQQYKIESDAIIAKEGVPIKPGLGDLLDLLTRKGRKKAVATSSPRASMEKLLKAAKVYSKFDYFLCGDEICHGKPHPEIYRKVLAMSGYAAREAVVLEDSINGIKAASGAEIDCIFVKDIVDPGEAIVALTCASLNSLEEVIPMVE</sequence>
<dbReference type="Gene3D" id="3.40.50.1000">
    <property type="entry name" value="HAD superfamily/HAD-like"/>
    <property type="match status" value="1"/>
</dbReference>
<keyword evidence="4" id="KW-0460">Magnesium</keyword>
<evidence type="ECO:0000256" key="1">
    <source>
        <dbReference type="ARBA" id="ARBA00001946"/>
    </source>
</evidence>
<dbReference type="InterPro" id="IPR023198">
    <property type="entry name" value="PGP-like_dom2"/>
</dbReference>
<gene>
    <name evidence="6" type="ORF">SAMN04490178_11333</name>
</gene>
<dbReference type="SUPFAM" id="SSF56784">
    <property type="entry name" value="HAD-like"/>
    <property type="match status" value="1"/>
</dbReference>
<protein>
    <submittedName>
        <fullName evidence="6">Haloacid dehalogenase superfamily, subfamily IA, variant 3 with third motif having DD or ED/haloacid dehalogenase superfamily, subfamily IA, variant 1 with third motif having Dx(3-4)D or Dx(3-4)E</fullName>
    </submittedName>
</protein>
<dbReference type="SFLD" id="SFLDG01129">
    <property type="entry name" value="C1.5:_HAD__Beta-PGM__Phosphata"/>
    <property type="match status" value="1"/>
</dbReference>
<dbReference type="InterPro" id="IPR023214">
    <property type="entry name" value="HAD_sf"/>
</dbReference>
<proteinExistence type="inferred from homology"/>
<keyword evidence="3" id="KW-0479">Metal-binding</keyword>
<dbReference type="SFLD" id="SFLDS00003">
    <property type="entry name" value="Haloacid_Dehalogenase"/>
    <property type="match status" value="1"/>
</dbReference>
<keyword evidence="7" id="KW-1185">Reference proteome</keyword>
<evidence type="ECO:0000256" key="4">
    <source>
        <dbReference type="ARBA" id="ARBA00022842"/>
    </source>
</evidence>
<evidence type="ECO:0000256" key="3">
    <source>
        <dbReference type="ARBA" id="ARBA00022723"/>
    </source>
</evidence>
<dbReference type="PANTHER" id="PTHR46193:SF18">
    <property type="entry name" value="HEXITOL PHOSPHATASE B"/>
    <property type="match status" value="1"/>
</dbReference>
<dbReference type="EMBL" id="FODY01000013">
    <property type="protein sequence ID" value="SEP20207.1"/>
    <property type="molecule type" value="Genomic_DNA"/>
</dbReference>
<dbReference type="STRING" id="112903.SAMN04490178_11333"/>
<comment type="cofactor">
    <cofactor evidence="1">
        <name>Mg(2+)</name>
        <dbReference type="ChEBI" id="CHEBI:18420"/>
    </cofactor>
</comment>
<dbReference type="NCBIfam" id="TIGR01549">
    <property type="entry name" value="HAD-SF-IA-v1"/>
    <property type="match status" value="1"/>
</dbReference>
<keyword evidence="5" id="KW-0119">Carbohydrate metabolism</keyword>
<dbReference type="NCBIfam" id="TIGR01509">
    <property type="entry name" value="HAD-SF-IA-v3"/>
    <property type="match status" value="1"/>
</dbReference>
<name>A0A1H8VY86_9FIRM</name>
<evidence type="ECO:0000256" key="2">
    <source>
        <dbReference type="ARBA" id="ARBA00006171"/>
    </source>
</evidence>